<dbReference type="HOGENOM" id="CLU_1419428_0_0_7"/>
<dbReference type="InterPro" id="IPR009875">
    <property type="entry name" value="PilZ_domain"/>
</dbReference>
<dbReference type="RefSeq" id="WP_013258820.1">
    <property type="nucleotide sequence ID" value="NC_014365.1"/>
</dbReference>
<evidence type="ECO:0000259" key="1">
    <source>
        <dbReference type="Pfam" id="PF07238"/>
    </source>
</evidence>
<feature type="domain" description="PilZ" evidence="1">
    <location>
        <begin position="98"/>
        <end position="175"/>
    </location>
</feature>
<dbReference type="Proteomes" id="UP000009047">
    <property type="component" value="Chromosome"/>
</dbReference>
<gene>
    <name evidence="2" type="ordered locus">Deba_2014</name>
</gene>
<dbReference type="KEGG" id="dbr:Deba_2014"/>
<dbReference type="OrthoDB" id="5516626at2"/>
<accession>E1QLB4</accession>
<proteinExistence type="predicted"/>
<dbReference type="eggNOG" id="COG5581">
    <property type="taxonomic scope" value="Bacteria"/>
</dbReference>
<evidence type="ECO:0000313" key="2">
    <source>
        <dbReference type="EMBL" id="ADK85379.1"/>
    </source>
</evidence>
<dbReference type="Gene3D" id="2.40.10.220">
    <property type="entry name" value="predicted glycosyltransferase like domains"/>
    <property type="match status" value="1"/>
</dbReference>
<dbReference type="AlphaFoldDB" id="E1QLB4"/>
<keyword evidence="3" id="KW-1185">Reference proteome</keyword>
<reference evidence="2 3" key="1">
    <citation type="journal article" date="2010" name="Stand. Genomic Sci.">
        <title>Complete genome sequence of Desulfarculus baarsii type strain (2st14).</title>
        <authorList>
            <person name="Sun H."/>
            <person name="Spring S."/>
            <person name="Lapidus A."/>
            <person name="Davenport K."/>
            <person name="Del Rio T.G."/>
            <person name="Tice H."/>
            <person name="Nolan M."/>
            <person name="Copeland A."/>
            <person name="Cheng J.F."/>
            <person name="Lucas S."/>
            <person name="Tapia R."/>
            <person name="Goodwin L."/>
            <person name="Pitluck S."/>
            <person name="Ivanova N."/>
            <person name="Pagani I."/>
            <person name="Mavromatis K."/>
            <person name="Ovchinnikova G."/>
            <person name="Pati A."/>
            <person name="Chen A."/>
            <person name="Palaniappan K."/>
            <person name="Hauser L."/>
            <person name="Chang Y.J."/>
            <person name="Jeffries C.D."/>
            <person name="Detter J.C."/>
            <person name="Han C."/>
            <person name="Rohde M."/>
            <person name="Brambilla E."/>
            <person name="Goker M."/>
            <person name="Woyke T."/>
            <person name="Bristow J."/>
            <person name="Eisen J.A."/>
            <person name="Markowitz V."/>
            <person name="Hugenholtz P."/>
            <person name="Kyrpides N.C."/>
            <person name="Klenk H.P."/>
            <person name="Land M."/>
        </authorList>
    </citation>
    <scope>NUCLEOTIDE SEQUENCE [LARGE SCALE GENOMIC DNA]</scope>
    <source>
        <strain evidence="3">ATCC 33931 / DSM 2075 / LMG 7858 / VKM B-1802 / 2st14</strain>
    </source>
</reference>
<sequence>MPESHSHDRDFFRAPARLSVRYGPDTPEGRRAMSMDQSLWQTQSQLEEAARAVKENRNISDSLLPLLDVLRWLDFKVDMVLHHLRQREHDQHFPHLLETFDISGSGLGVASHGALALGQRLILAISLPNRPWRPIYARGEVVRDKKDAHGQPRFGVRFSHIPEADQERLVRFTFEQQRRQLARRNQEADDQ</sequence>
<dbReference type="STRING" id="644282.Deba_2014"/>
<dbReference type="Pfam" id="PF07238">
    <property type="entry name" value="PilZ"/>
    <property type="match status" value="1"/>
</dbReference>
<dbReference type="SUPFAM" id="SSF141371">
    <property type="entry name" value="PilZ domain-like"/>
    <property type="match status" value="1"/>
</dbReference>
<name>E1QLB4_DESB2</name>
<organism evidence="2 3">
    <name type="scientific">Desulfarculus baarsii (strain ATCC 33931 / DSM 2075 / LMG 7858 / VKM B-1802 / 2st14)</name>
    <dbReference type="NCBI Taxonomy" id="644282"/>
    <lineage>
        <taxon>Bacteria</taxon>
        <taxon>Pseudomonadati</taxon>
        <taxon>Thermodesulfobacteriota</taxon>
        <taxon>Desulfarculia</taxon>
        <taxon>Desulfarculales</taxon>
        <taxon>Desulfarculaceae</taxon>
        <taxon>Desulfarculus</taxon>
    </lineage>
</organism>
<evidence type="ECO:0000313" key="3">
    <source>
        <dbReference type="Proteomes" id="UP000009047"/>
    </source>
</evidence>
<protein>
    <submittedName>
        <fullName evidence="2">Type IV pilus assembly PilZ</fullName>
    </submittedName>
</protein>
<dbReference type="GO" id="GO:0035438">
    <property type="term" value="F:cyclic-di-GMP binding"/>
    <property type="evidence" value="ECO:0007669"/>
    <property type="project" value="InterPro"/>
</dbReference>
<dbReference type="EMBL" id="CP002085">
    <property type="protein sequence ID" value="ADK85379.1"/>
    <property type="molecule type" value="Genomic_DNA"/>
</dbReference>